<feature type="region of interest" description="Disordered" evidence="5">
    <location>
        <begin position="477"/>
        <end position="497"/>
    </location>
</feature>
<comment type="subcellular location">
    <subcellularLocation>
        <location evidence="1">Membrane</location>
        <topology evidence="1">Multi-pass membrane protein</topology>
    </subcellularLocation>
</comment>
<feature type="region of interest" description="Disordered" evidence="5">
    <location>
        <begin position="576"/>
        <end position="717"/>
    </location>
</feature>
<feature type="compositionally biased region" description="Polar residues" evidence="5">
    <location>
        <begin position="588"/>
        <end position="601"/>
    </location>
</feature>
<organism evidence="7 8">
    <name type="scientific">Lomentospora prolificans</name>
    <dbReference type="NCBI Taxonomy" id="41688"/>
    <lineage>
        <taxon>Eukaryota</taxon>
        <taxon>Fungi</taxon>
        <taxon>Dikarya</taxon>
        <taxon>Ascomycota</taxon>
        <taxon>Pezizomycotina</taxon>
        <taxon>Sordariomycetes</taxon>
        <taxon>Hypocreomycetidae</taxon>
        <taxon>Microascales</taxon>
        <taxon>Microascaceae</taxon>
        <taxon>Lomentospora</taxon>
    </lineage>
</organism>
<accession>A0A2N3NA65</accession>
<evidence type="ECO:0000256" key="5">
    <source>
        <dbReference type="SAM" id="MobiDB-lite"/>
    </source>
</evidence>
<dbReference type="OrthoDB" id="6428174at2759"/>
<evidence type="ECO:0000256" key="2">
    <source>
        <dbReference type="ARBA" id="ARBA00022692"/>
    </source>
</evidence>
<gene>
    <name evidence="7" type="ORF">jhhlp_003950</name>
</gene>
<keyword evidence="4 6" id="KW-0472">Membrane</keyword>
<evidence type="ECO:0000256" key="1">
    <source>
        <dbReference type="ARBA" id="ARBA00004141"/>
    </source>
</evidence>
<feature type="transmembrane region" description="Helical" evidence="6">
    <location>
        <begin position="203"/>
        <end position="226"/>
    </location>
</feature>
<keyword evidence="8" id="KW-1185">Reference proteome</keyword>
<feature type="transmembrane region" description="Helical" evidence="6">
    <location>
        <begin position="105"/>
        <end position="126"/>
    </location>
</feature>
<dbReference type="PANTHER" id="PTHR12570">
    <property type="match status" value="1"/>
</dbReference>
<proteinExistence type="predicted"/>
<evidence type="ECO:0000256" key="4">
    <source>
        <dbReference type="ARBA" id="ARBA00023136"/>
    </source>
</evidence>
<feature type="transmembrane region" description="Helical" evidence="6">
    <location>
        <begin position="300"/>
        <end position="319"/>
    </location>
</feature>
<feature type="transmembrane region" description="Helical" evidence="6">
    <location>
        <begin position="79"/>
        <end position="98"/>
    </location>
</feature>
<comment type="caution">
    <text evidence="7">The sequence shown here is derived from an EMBL/GenBank/DDBJ whole genome shotgun (WGS) entry which is preliminary data.</text>
</comment>
<sequence length="717" mass="78514">MDTTTDLLASTSGIFARNGVSDPNAAERPPIFRVVGIILAVSSGAFIGTSFVLKKFGLLKANEKYQEVAGEGYGYLKNAWWWSGMTLMIIGEILNFVAYAFTDAILVTPLGALSVVIATVLSAIFLKERLSLVGKVGCFLCIVGSVVIVLNAPQSSAVANIQQMQDFAISPGFLSYAGVIIVGSIITALYAGPRWGKKNMLVYISICSWVGGLSVVAIQGLGAAIIAQAGGTPQFNQWFLYVLLAFVIATLLTEIIYLNKALNLFNAALVTPTYYVYFTSTTIISSIVLFRGFKGTPIQIITIVNGFLTICAGVVLLQLSKSAKDVPDSAVFKGDLDQIQTIAEQEQPETEPKADAIRGTAAIVRRLSQARQKWELEELRRLQEEKRAEHLEPVGEDGPVYEWDGLRRRKTILVNRATARSPYRSSTLPPQFTEPSRTPHPPLGMSHFPSPEDEHEREREVIRTPSILSSIAGTIRNRTRSVATPSRSDFASDHKMRSPMHPVPLTEIAVHNQGPGQGGLYPRSQEHSYGLPSSQESEYHGARGMLTVPGSESAPELSPRRQFSFQNLFKRNHSHLHPADEEVAKQRPPSSSRGYSSQHTKLATEEERLGLVKGDSQSTVAFPPYEEEEDAYYDDEKARAAAIAASDSSRYGRGITTPPRRGSDGSEEDELAAYENRRRRYNENRSGSQSSASPPMPPPMPKERSRPPRGGDPGAFI</sequence>
<dbReference type="EMBL" id="NLAX01000010">
    <property type="protein sequence ID" value="PKS09336.1"/>
    <property type="molecule type" value="Genomic_DNA"/>
</dbReference>
<reference evidence="7 8" key="1">
    <citation type="journal article" date="2017" name="G3 (Bethesda)">
        <title>First Draft Genome Sequence of the Pathogenic Fungus Lomentospora prolificans (Formerly Scedosporium prolificans).</title>
        <authorList>
            <person name="Luo R."/>
            <person name="Zimin A."/>
            <person name="Workman R."/>
            <person name="Fan Y."/>
            <person name="Pertea G."/>
            <person name="Grossman N."/>
            <person name="Wear M.P."/>
            <person name="Jia B."/>
            <person name="Miller H."/>
            <person name="Casadevall A."/>
            <person name="Timp W."/>
            <person name="Zhang S.X."/>
            <person name="Salzberg S.L."/>
        </authorList>
    </citation>
    <scope>NUCLEOTIDE SEQUENCE [LARGE SCALE GENOMIC DNA]</scope>
    <source>
        <strain evidence="7 8">JHH-5317</strain>
    </source>
</reference>
<feature type="compositionally biased region" description="Low complexity" evidence="5">
    <location>
        <begin position="684"/>
        <end position="693"/>
    </location>
</feature>
<dbReference type="GO" id="GO:0016020">
    <property type="term" value="C:membrane"/>
    <property type="evidence" value="ECO:0007669"/>
    <property type="project" value="UniProtKB-SubCell"/>
</dbReference>
<protein>
    <submittedName>
        <fullName evidence="7">Uncharacterized protein</fullName>
    </submittedName>
</protein>
<keyword evidence="2 6" id="KW-0812">Transmembrane</keyword>
<dbReference type="STRING" id="41688.A0A2N3NA65"/>
<feature type="transmembrane region" description="Helical" evidence="6">
    <location>
        <begin position="238"/>
        <end position="258"/>
    </location>
</feature>
<evidence type="ECO:0000313" key="7">
    <source>
        <dbReference type="EMBL" id="PKS09336.1"/>
    </source>
</evidence>
<dbReference type="Pfam" id="PF05653">
    <property type="entry name" value="Mg_trans_NIPA"/>
    <property type="match status" value="1"/>
</dbReference>
<keyword evidence="3 6" id="KW-1133">Transmembrane helix</keyword>
<dbReference type="InterPro" id="IPR037185">
    <property type="entry name" value="EmrE-like"/>
</dbReference>
<feature type="compositionally biased region" description="Polar residues" evidence="5">
    <location>
        <begin position="423"/>
        <end position="436"/>
    </location>
</feature>
<dbReference type="PANTHER" id="PTHR12570:SF92">
    <property type="entry name" value="SPICHTHYIN, ISOFORM B"/>
    <property type="match status" value="1"/>
</dbReference>
<feature type="transmembrane region" description="Helical" evidence="6">
    <location>
        <begin position="31"/>
        <end position="53"/>
    </location>
</feature>
<feature type="transmembrane region" description="Helical" evidence="6">
    <location>
        <begin position="132"/>
        <end position="152"/>
    </location>
</feature>
<name>A0A2N3NA65_9PEZI</name>
<dbReference type="AlphaFoldDB" id="A0A2N3NA65"/>
<evidence type="ECO:0000256" key="6">
    <source>
        <dbReference type="SAM" id="Phobius"/>
    </source>
</evidence>
<feature type="transmembrane region" description="Helical" evidence="6">
    <location>
        <begin position="173"/>
        <end position="191"/>
    </location>
</feature>
<dbReference type="InterPro" id="IPR008521">
    <property type="entry name" value="Mg_trans_NIPA"/>
</dbReference>
<evidence type="ECO:0000256" key="3">
    <source>
        <dbReference type="ARBA" id="ARBA00022989"/>
    </source>
</evidence>
<feature type="region of interest" description="Disordered" evidence="5">
    <location>
        <begin position="420"/>
        <end position="451"/>
    </location>
</feature>
<dbReference type="SUPFAM" id="SSF103481">
    <property type="entry name" value="Multidrug resistance efflux transporter EmrE"/>
    <property type="match status" value="1"/>
</dbReference>
<feature type="compositionally biased region" description="Polar residues" evidence="5">
    <location>
        <begin position="480"/>
        <end position="489"/>
    </location>
</feature>
<dbReference type="InParanoid" id="A0A2N3NA65"/>
<feature type="transmembrane region" description="Helical" evidence="6">
    <location>
        <begin position="274"/>
        <end position="293"/>
    </location>
</feature>
<feature type="region of interest" description="Disordered" evidence="5">
    <location>
        <begin position="513"/>
        <end position="537"/>
    </location>
</feature>
<dbReference type="Proteomes" id="UP000233524">
    <property type="component" value="Unassembled WGS sequence"/>
</dbReference>
<dbReference type="VEuPathDB" id="FungiDB:jhhlp_003950"/>
<dbReference type="GO" id="GO:0015095">
    <property type="term" value="F:magnesium ion transmembrane transporter activity"/>
    <property type="evidence" value="ECO:0007669"/>
    <property type="project" value="InterPro"/>
</dbReference>
<evidence type="ECO:0000313" key="8">
    <source>
        <dbReference type="Proteomes" id="UP000233524"/>
    </source>
</evidence>